<dbReference type="OrthoDB" id="9794842at2"/>
<proteinExistence type="inferred from homology"/>
<evidence type="ECO:0000256" key="5">
    <source>
        <dbReference type="ARBA" id="ARBA00023316"/>
    </source>
</evidence>
<feature type="domain" description="N-acetylmuramoyl-L-alanine amidase" evidence="6">
    <location>
        <begin position="15"/>
        <end position="149"/>
    </location>
</feature>
<dbReference type="GO" id="GO:0019867">
    <property type="term" value="C:outer membrane"/>
    <property type="evidence" value="ECO:0007669"/>
    <property type="project" value="TreeGrafter"/>
</dbReference>
<evidence type="ECO:0000313" key="7">
    <source>
        <dbReference type="EMBL" id="QGM46974.1"/>
    </source>
</evidence>
<dbReference type="KEGG" id="mhey:H2LOC_015465"/>
<dbReference type="SMART" id="SM00644">
    <property type="entry name" value="Ami_2"/>
    <property type="match status" value="1"/>
</dbReference>
<evidence type="ECO:0000313" key="8">
    <source>
        <dbReference type="Proteomes" id="UP000309061"/>
    </source>
</evidence>
<dbReference type="SUPFAM" id="SSF55846">
    <property type="entry name" value="N-acetylmuramoyl-L-alanine amidase-like"/>
    <property type="match status" value="1"/>
</dbReference>
<dbReference type="SUPFAM" id="SSF47090">
    <property type="entry name" value="PGBD-like"/>
    <property type="match status" value="1"/>
</dbReference>
<dbReference type="InterPro" id="IPR036505">
    <property type="entry name" value="Amidase/PGRP_sf"/>
</dbReference>
<dbReference type="RefSeq" id="WP_136498071.1">
    <property type="nucleotide sequence ID" value="NZ_CP046052.1"/>
</dbReference>
<keyword evidence="8" id="KW-1185">Reference proteome</keyword>
<name>A0A6B8KET3_9HYPH</name>
<dbReference type="Gene3D" id="1.10.101.10">
    <property type="entry name" value="PGBD-like superfamily/PGBD"/>
    <property type="match status" value="1"/>
</dbReference>
<organism evidence="7 8">
    <name type="scientific">Methylocystis heyeri</name>
    <dbReference type="NCBI Taxonomy" id="391905"/>
    <lineage>
        <taxon>Bacteria</taxon>
        <taxon>Pseudomonadati</taxon>
        <taxon>Pseudomonadota</taxon>
        <taxon>Alphaproteobacteria</taxon>
        <taxon>Hyphomicrobiales</taxon>
        <taxon>Methylocystaceae</taxon>
        <taxon>Methylocystis</taxon>
    </lineage>
</organism>
<dbReference type="InterPro" id="IPR002477">
    <property type="entry name" value="Peptidoglycan-bd-like"/>
</dbReference>
<dbReference type="AlphaFoldDB" id="A0A6B8KET3"/>
<dbReference type="Proteomes" id="UP000309061">
    <property type="component" value="Chromosome"/>
</dbReference>
<dbReference type="EMBL" id="CP046052">
    <property type="protein sequence ID" value="QGM46974.1"/>
    <property type="molecule type" value="Genomic_DNA"/>
</dbReference>
<comment type="similarity">
    <text evidence="2">Belongs to the N-acetylmuramoyl-L-alanine amidase 2 family.</text>
</comment>
<evidence type="ECO:0000256" key="4">
    <source>
        <dbReference type="ARBA" id="ARBA00022801"/>
    </source>
</evidence>
<comment type="catalytic activity">
    <reaction evidence="1">
        <text>Hydrolyzes the link between N-acetylmuramoyl residues and L-amino acid residues in certain cell-wall glycopeptides.</text>
        <dbReference type="EC" id="3.5.1.28"/>
    </reaction>
</comment>
<reference evidence="7 8" key="1">
    <citation type="submission" date="2019-11" db="EMBL/GenBank/DDBJ databases">
        <title>The genome sequence of Methylocystis heyeri.</title>
        <authorList>
            <person name="Oshkin I.Y."/>
            <person name="Miroshnikov K."/>
            <person name="Dedysh S.N."/>
        </authorList>
    </citation>
    <scope>NUCLEOTIDE SEQUENCE [LARGE SCALE GENOMIC DNA]</scope>
    <source>
        <strain evidence="7 8">H2</strain>
    </source>
</reference>
<dbReference type="GO" id="GO:0008745">
    <property type="term" value="F:N-acetylmuramoyl-L-alanine amidase activity"/>
    <property type="evidence" value="ECO:0007669"/>
    <property type="project" value="UniProtKB-EC"/>
</dbReference>
<gene>
    <name evidence="7" type="ORF">H2LOC_015465</name>
</gene>
<dbReference type="PANTHER" id="PTHR30417">
    <property type="entry name" value="N-ACETYLMURAMOYL-L-ALANINE AMIDASE AMID"/>
    <property type="match status" value="1"/>
</dbReference>
<dbReference type="GO" id="GO:0009254">
    <property type="term" value="P:peptidoglycan turnover"/>
    <property type="evidence" value="ECO:0007669"/>
    <property type="project" value="TreeGrafter"/>
</dbReference>
<dbReference type="InterPro" id="IPR051206">
    <property type="entry name" value="NAMLAA_amidase_2"/>
</dbReference>
<accession>A0A6B8KET3</accession>
<dbReference type="InterPro" id="IPR036365">
    <property type="entry name" value="PGBD-like_sf"/>
</dbReference>
<evidence type="ECO:0000256" key="3">
    <source>
        <dbReference type="ARBA" id="ARBA00011901"/>
    </source>
</evidence>
<evidence type="ECO:0000256" key="1">
    <source>
        <dbReference type="ARBA" id="ARBA00001561"/>
    </source>
</evidence>
<protein>
    <recommendedName>
        <fullName evidence="3">N-acetylmuramoyl-L-alanine amidase</fullName>
        <ecNumber evidence="3">3.5.1.28</ecNumber>
    </recommendedName>
</protein>
<dbReference type="GO" id="GO:0071555">
    <property type="term" value="P:cell wall organization"/>
    <property type="evidence" value="ECO:0007669"/>
    <property type="project" value="UniProtKB-KW"/>
</dbReference>
<dbReference type="Pfam" id="PF01471">
    <property type="entry name" value="PG_binding_1"/>
    <property type="match status" value="1"/>
</dbReference>
<dbReference type="InterPro" id="IPR036366">
    <property type="entry name" value="PGBDSf"/>
</dbReference>
<sequence>MSFDADYKPARVVASPNHGERLRPIGALILHYTGMPTPQSALDLLCSPEAEVSAHYFVDENGEVLQLVPESRRAWHAGRSFWAGETDLNSASIGVEIVHPGHDDPRPYPAAQIAAVVALARDVCARCAIPPHRVLAHSDIAVSRKIDPGEFFPWDVLAASGVGHYVKPAPLAGEEGLGLGACGQEVSALQRRLAAYGYAVAPSGVFDEDTTKVVAAFQRHFRPQRVDGRADASTLATLDRLLEGLAP</sequence>
<dbReference type="Pfam" id="PF01510">
    <property type="entry name" value="Amidase_2"/>
    <property type="match status" value="1"/>
</dbReference>
<keyword evidence="5" id="KW-0961">Cell wall biogenesis/degradation</keyword>
<dbReference type="Gene3D" id="3.40.80.10">
    <property type="entry name" value="Peptidoglycan recognition protein-like"/>
    <property type="match status" value="1"/>
</dbReference>
<dbReference type="InterPro" id="IPR002502">
    <property type="entry name" value="Amidase_domain"/>
</dbReference>
<dbReference type="EC" id="3.5.1.28" evidence="3"/>
<dbReference type="PANTHER" id="PTHR30417:SF1">
    <property type="entry name" value="N-ACETYLMURAMOYL-L-ALANINE AMIDASE AMID"/>
    <property type="match status" value="1"/>
</dbReference>
<dbReference type="CDD" id="cd06583">
    <property type="entry name" value="PGRP"/>
    <property type="match status" value="1"/>
</dbReference>
<keyword evidence="4" id="KW-0378">Hydrolase</keyword>
<evidence type="ECO:0000259" key="6">
    <source>
        <dbReference type="SMART" id="SM00644"/>
    </source>
</evidence>
<evidence type="ECO:0000256" key="2">
    <source>
        <dbReference type="ARBA" id="ARBA00007553"/>
    </source>
</evidence>
<dbReference type="GO" id="GO:0009253">
    <property type="term" value="P:peptidoglycan catabolic process"/>
    <property type="evidence" value="ECO:0007669"/>
    <property type="project" value="InterPro"/>
</dbReference>